<organism evidence="6 7">
    <name type="scientific">Pseudogracilibacillus auburnensis</name>
    <dbReference type="NCBI Taxonomy" id="1494959"/>
    <lineage>
        <taxon>Bacteria</taxon>
        <taxon>Bacillati</taxon>
        <taxon>Bacillota</taxon>
        <taxon>Bacilli</taxon>
        <taxon>Bacillales</taxon>
        <taxon>Bacillaceae</taxon>
        <taxon>Pseudogracilibacillus</taxon>
    </lineage>
</organism>
<dbReference type="EMBL" id="QJJQ01000012">
    <property type="protein sequence ID" value="PXW85169.1"/>
    <property type="molecule type" value="Genomic_DNA"/>
</dbReference>
<dbReference type="InterPro" id="IPR007269">
    <property type="entry name" value="ICMT_MeTrfase"/>
</dbReference>
<evidence type="ECO:0000256" key="1">
    <source>
        <dbReference type="ARBA" id="ARBA00004141"/>
    </source>
</evidence>
<keyword evidence="4 5" id="KW-0472">Membrane</keyword>
<feature type="transmembrane region" description="Helical" evidence="5">
    <location>
        <begin position="123"/>
        <end position="146"/>
    </location>
</feature>
<dbReference type="GO" id="GO:0016020">
    <property type="term" value="C:membrane"/>
    <property type="evidence" value="ECO:0007669"/>
    <property type="project" value="UniProtKB-SubCell"/>
</dbReference>
<feature type="transmembrane region" description="Helical" evidence="5">
    <location>
        <begin position="71"/>
        <end position="91"/>
    </location>
</feature>
<dbReference type="Gene3D" id="1.20.120.1630">
    <property type="match status" value="1"/>
</dbReference>
<gene>
    <name evidence="6" type="ORF">DFR56_112147</name>
</gene>
<dbReference type="AlphaFoldDB" id="A0A2V3W8X4"/>
<keyword evidence="3 5" id="KW-1133">Transmembrane helix</keyword>
<keyword evidence="7" id="KW-1185">Reference proteome</keyword>
<keyword evidence="2 5" id="KW-0812">Transmembrane</keyword>
<keyword evidence="6" id="KW-0489">Methyltransferase</keyword>
<keyword evidence="6" id="KW-0808">Transferase</keyword>
<evidence type="ECO:0000313" key="6">
    <source>
        <dbReference type="EMBL" id="PXW85169.1"/>
    </source>
</evidence>
<reference evidence="6 7" key="1">
    <citation type="submission" date="2018-05" db="EMBL/GenBank/DDBJ databases">
        <title>Genomic Encyclopedia of Type Strains, Phase IV (KMG-IV): sequencing the most valuable type-strain genomes for metagenomic binning, comparative biology and taxonomic classification.</title>
        <authorList>
            <person name="Goeker M."/>
        </authorList>
    </citation>
    <scope>NUCLEOTIDE SEQUENCE [LARGE SCALE GENOMIC DNA]</scope>
    <source>
        <strain evidence="6 7">DSM 28556</strain>
    </source>
</reference>
<dbReference type="OrthoDB" id="7203053at2"/>
<feature type="transmembrane region" description="Helical" evidence="5">
    <location>
        <begin position="6"/>
        <end position="23"/>
    </location>
</feature>
<evidence type="ECO:0000256" key="5">
    <source>
        <dbReference type="SAM" id="Phobius"/>
    </source>
</evidence>
<evidence type="ECO:0000256" key="4">
    <source>
        <dbReference type="ARBA" id="ARBA00023136"/>
    </source>
</evidence>
<sequence>MIYFYIILAFIMMQRLVELYIANKNEQWMRERGGIEIGSEHYKLFIFLHILFFIFLIIEVTTLYIGSELTFNFYFFLMFFLAQVGRVWCILSLGKFWNTKIIVLPKVILIKKGPYKYIKHPNYVIVFIELFVIPAMFGAYVTAFLFPVLHLLLLTIRIPSEERALGRRV</sequence>
<dbReference type="RefSeq" id="WP_110396426.1">
    <property type="nucleotide sequence ID" value="NZ_JADIJL010000025.1"/>
</dbReference>
<name>A0A2V3W8X4_9BACI</name>
<evidence type="ECO:0000256" key="3">
    <source>
        <dbReference type="ARBA" id="ARBA00022989"/>
    </source>
</evidence>
<accession>A0A2V3W8X4</accession>
<evidence type="ECO:0000313" key="7">
    <source>
        <dbReference type="Proteomes" id="UP000247978"/>
    </source>
</evidence>
<dbReference type="GO" id="GO:0004671">
    <property type="term" value="F:protein C-terminal S-isoprenylcysteine carboxyl O-methyltransferase activity"/>
    <property type="evidence" value="ECO:0007669"/>
    <property type="project" value="InterPro"/>
</dbReference>
<evidence type="ECO:0000256" key="2">
    <source>
        <dbReference type="ARBA" id="ARBA00022692"/>
    </source>
</evidence>
<protein>
    <submittedName>
        <fullName evidence="6">15-methylpalmitoyl-4-hydroxy-2-pyrone 4-O-methyltransferase</fullName>
    </submittedName>
</protein>
<feature type="transmembrane region" description="Helical" evidence="5">
    <location>
        <begin position="44"/>
        <end position="65"/>
    </location>
</feature>
<dbReference type="Proteomes" id="UP000247978">
    <property type="component" value="Unassembled WGS sequence"/>
</dbReference>
<dbReference type="Pfam" id="PF04140">
    <property type="entry name" value="ICMT"/>
    <property type="match status" value="1"/>
</dbReference>
<comment type="subcellular location">
    <subcellularLocation>
        <location evidence="1">Membrane</location>
        <topology evidence="1">Multi-pass membrane protein</topology>
    </subcellularLocation>
</comment>
<comment type="caution">
    <text evidence="6">The sequence shown here is derived from an EMBL/GenBank/DDBJ whole genome shotgun (WGS) entry which is preliminary data.</text>
</comment>
<proteinExistence type="predicted"/>
<dbReference type="GO" id="GO:0032259">
    <property type="term" value="P:methylation"/>
    <property type="evidence" value="ECO:0007669"/>
    <property type="project" value="UniProtKB-KW"/>
</dbReference>